<gene>
    <name evidence="2" type="ORF">Nepgr_021985</name>
</gene>
<comment type="caution">
    <text evidence="2">The sequence shown here is derived from an EMBL/GenBank/DDBJ whole genome shotgun (WGS) entry which is preliminary data.</text>
</comment>
<evidence type="ECO:0000256" key="1">
    <source>
        <dbReference type="SAM" id="MobiDB-lite"/>
    </source>
</evidence>
<sequence>MKHRSTEQSSLALRSSCSCSLGSLSDESPSDFSGDIPSEFSGDTHSVISGDKTVRSKLQFLSLGVTYVTRQLPPVSAHFFLLFPLSLQLSLEALTEKF</sequence>
<evidence type="ECO:0000313" key="2">
    <source>
        <dbReference type="EMBL" id="GMH20144.1"/>
    </source>
</evidence>
<dbReference type="EMBL" id="BSYO01000021">
    <property type="protein sequence ID" value="GMH20144.1"/>
    <property type="molecule type" value="Genomic_DNA"/>
</dbReference>
<organism evidence="2 3">
    <name type="scientific">Nepenthes gracilis</name>
    <name type="common">Slender pitcher plant</name>
    <dbReference type="NCBI Taxonomy" id="150966"/>
    <lineage>
        <taxon>Eukaryota</taxon>
        <taxon>Viridiplantae</taxon>
        <taxon>Streptophyta</taxon>
        <taxon>Embryophyta</taxon>
        <taxon>Tracheophyta</taxon>
        <taxon>Spermatophyta</taxon>
        <taxon>Magnoliopsida</taxon>
        <taxon>eudicotyledons</taxon>
        <taxon>Gunneridae</taxon>
        <taxon>Pentapetalae</taxon>
        <taxon>Caryophyllales</taxon>
        <taxon>Nepenthaceae</taxon>
        <taxon>Nepenthes</taxon>
    </lineage>
</organism>
<name>A0AAD3XXL4_NEPGR</name>
<protein>
    <submittedName>
        <fullName evidence="2">Uncharacterized protein</fullName>
    </submittedName>
</protein>
<evidence type="ECO:0000313" key="3">
    <source>
        <dbReference type="Proteomes" id="UP001279734"/>
    </source>
</evidence>
<dbReference type="Proteomes" id="UP001279734">
    <property type="component" value="Unassembled WGS sequence"/>
</dbReference>
<accession>A0AAD3XXL4</accession>
<dbReference type="AlphaFoldDB" id="A0AAD3XXL4"/>
<keyword evidence="3" id="KW-1185">Reference proteome</keyword>
<proteinExistence type="predicted"/>
<reference evidence="2" key="1">
    <citation type="submission" date="2023-05" db="EMBL/GenBank/DDBJ databases">
        <title>Nepenthes gracilis genome sequencing.</title>
        <authorList>
            <person name="Fukushima K."/>
        </authorList>
    </citation>
    <scope>NUCLEOTIDE SEQUENCE</scope>
    <source>
        <strain evidence="2">SING2019-196</strain>
    </source>
</reference>
<feature type="region of interest" description="Disordered" evidence="1">
    <location>
        <begin position="22"/>
        <end position="47"/>
    </location>
</feature>